<dbReference type="PANTHER" id="PTHR42923">
    <property type="entry name" value="PROTOPORPHYRINOGEN OXIDASE"/>
    <property type="match status" value="1"/>
</dbReference>
<evidence type="ECO:0000259" key="1">
    <source>
        <dbReference type="Pfam" id="PF01593"/>
    </source>
</evidence>
<evidence type="ECO:0000313" key="2">
    <source>
        <dbReference type="EMBL" id="SDO50001.1"/>
    </source>
</evidence>
<dbReference type="Proteomes" id="UP000198741">
    <property type="component" value="Chromosome I"/>
</dbReference>
<organism evidence="2 3">
    <name type="scientific">Nakamurella panacisegetis</name>
    <dbReference type="NCBI Taxonomy" id="1090615"/>
    <lineage>
        <taxon>Bacteria</taxon>
        <taxon>Bacillati</taxon>
        <taxon>Actinomycetota</taxon>
        <taxon>Actinomycetes</taxon>
        <taxon>Nakamurellales</taxon>
        <taxon>Nakamurellaceae</taxon>
        <taxon>Nakamurella</taxon>
    </lineage>
</organism>
<gene>
    <name evidence="2" type="ORF">SAMN04515671_1135</name>
</gene>
<dbReference type="GO" id="GO:0016491">
    <property type="term" value="F:oxidoreductase activity"/>
    <property type="evidence" value="ECO:0007669"/>
    <property type="project" value="InterPro"/>
</dbReference>
<dbReference type="STRING" id="1090615.SAMN04515671_1135"/>
<keyword evidence="3" id="KW-1185">Reference proteome</keyword>
<accession>A0A1H0K2V3</accession>
<dbReference type="InterPro" id="IPR050464">
    <property type="entry name" value="Zeta_carotene_desat/Oxidored"/>
</dbReference>
<proteinExistence type="predicted"/>
<dbReference type="OrthoDB" id="20837at2"/>
<sequence>MSSTTRERVAVIGSGVAGLTSAYLLQRRFDVSLFEADDRLGGHAHTHDVATSSGRIAGLDTGFLVHNSRTYPNLLRLFAELDVATQESEMSMSVRCDGCGLEYAGARGARGLFAQPRSLVNLRYLSMLVQVKRFHAEAHRVLDAPDDLRTLGQFIDDGRYSRFFAHHFLLPVVACVWSCGFDGARNYPARYLFAFLEHHGMLAVTGSPQWRTVVGGSRTYVDKAVKELSAVHTSTPVRSVTRHADGVTIRDEGDDVHEVDRVVVATHPDQALALLSDATADERRLLRAFEYTRSRTLLHTDSSVLPKSTAARASWNYQMDSCDSDDSRVNVTYHLNTLQRIDDEVDYLVTLNSEGQVDPATVIDSMDYAHPTYTVTSVAAQQELSLLNDGRTAFAGAWQGWGFHEDGCASGVRAAESLGVRW</sequence>
<dbReference type="AlphaFoldDB" id="A0A1H0K2V3"/>
<dbReference type="InterPro" id="IPR036188">
    <property type="entry name" value="FAD/NAD-bd_sf"/>
</dbReference>
<feature type="domain" description="Amine oxidase" evidence="1">
    <location>
        <begin position="16"/>
        <end position="416"/>
    </location>
</feature>
<reference evidence="2 3" key="1">
    <citation type="submission" date="2016-10" db="EMBL/GenBank/DDBJ databases">
        <authorList>
            <person name="de Groot N.N."/>
        </authorList>
    </citation>
    <scope>NUCLEOTIDE SEQUENCE [LARGE SCALE GENOMIC DNA]</scope>
    <source>
        <strain evidence="3">P4-7,KCTC 19426,CECT 7604</strain>
    </source>
</reference>
<dbReference type="EMBL" id="LT629710">
    <property type="protein sequence ID" value="SDO50001.1"/>
    <property type="molecule type" value="Genomic_DNA"/>
</dbReference>
<dbReference type="Gene3D" id="3.50.50.60">
    <property type="entry name" value="FAD/NAD(P)-binding domain"/>
    <property type="match status" value="1"/>
</dbReference>
<dbReference type="Pfam" id="PF01593">
    <property type="entry name" value="Amino_oxidase"/>
    <property type="match status" value="1"/>
</dbReference>
<evidence type="ECO:0000313" key="3">
    <source>
        <dbReference type="Proteomes" id="UP000198741"/>
    </source>
</evidence>
<protein>
    <submittedName>
        <fullName evidence="2">Predicted NAD/FAD-binding protein</fullName>
    </submittedName>
</protein>
<dbReference type="RefSeq" id="WP_090474985.1">
    <property type="nucleotide sequence ID" value="NZ_LT629710.1"/>
</dbReference>
<dbReference type="PANTHER" id="PTHR42923:SF17">
    <property type="entry name" value="AMINE OXIDASE DOMAIN-CONTAINING PROTEIN"/>
    <property type="match status" value="1"/>
</dbReference>
<name>A0A1H0K2V3_9ACTN</name>
<dbReference type="InterPro" id="IPR002937">
    <property type="entry name" value="Amino_oxidase"/>
</dbReference>
<dbReference type="SUPFAM" id="SSF51905">
    <property type="entry name" value="FAD/NAD(P)-binding domain"/>
    <property type="match status" value="1"/>
</dbReference>